<reference evidence="3 4" key="1">
    <citation type="journal article" date="2019" name="Nat. Plants">
        <title>Stout camphor tree genome fills gaps in understanding of flowering plant genome evolution.</title>
        <authorList>
            <person name="Chaw S.M."/>
            <person name="Liu Y.C."/>
            <person name="Wu Y.W."/>
            <person name="Wang H.Y."/>
            <person name="Lin C.I."/>
            <person name="Wu C.S."/>
            <person name="Ke H.M."/>
            <person name="Chang L.Y."/>
            <person name="Hsu C.Y."/>
            <person name="Yang H.T."/>
            <person name="Sudianto E."/>
            <person name="Hsu M.H."/>
            <person name="Wu K.P."/>
            <person name="Wang L.N."/>
            <person name="Leebens-Mack J.H."/>
            <person name="Tsai I.J."/>
        </authorList>
    </citation>
    <scope>NUCLEOTIDE SEQUENCE [LARGE SCALE GENOMIC DNA]</scope>
    <source>
        <strain evidence="4">cv. Chaw 1501</strain>
        <tissue evidence="3">Young leaves</tissue>
    </source>
</reference>
<dbReference type="OrthoDB" id="1930826at2759"/>
<accession>A0A3S3NI00</accession>
<protein>
    <submittedName>
        <fullName evidence="3">Serrate RNA effector molecule isoform X1</fullName>
    </submittedName>
</protein>
<dbReference type="PANTHER" id="PTHR34568">
    <property type="entry name" value="RRM DOMAIN-CONTAINING PROTEIN"/>
    <property type="match status" value="1"/>
</dbReference>
<evidence type="ECO:0000313" key="4">
    <source>
        <dbReference type="Proteomes" id="UP000283530"/>
    </source>
</evidence>
<gene>
    <name evidence="3" type="ORF">CKAN_02184700</name>
</gene>
<evidence type="ECO:0000313" key="3">
    <source>
        <dbReference type="EMBL" id="RWR92629.1"/>
    </source>
</evidence>
<organism evidence="3 4">
    <name type="scientific">Cinnamomum micranthum f. kanehirae</name>
    <dbReference type="NCBI Taxonomy" id="337451"/>
    <lineage>
        <taxon>Eukaryota</taxon>
        <taxon>Viridiplantae</taxon>
        <taxon>Streptophyta</taxon>
        <taxon>Embryophyta</taxon>
        <taxon>Tracheophyta</taxon>
        <taxon>Spermatophyta</taxon>
        <taxon>Magnoliopsida</taxon>
        <taxon>Magnoliidae</taxon>
        <taxon>Laurales</taxon>
        <taxon>Lauraceae</taxon>
        <taxon>Cinnamomum</taxon>
    </lineage>
</organism>
<keyword evidence="4" id="KW-1185">Reference proteome</keyword>
<dbReference type="InterPro" id="IPR058942">
    <property type="entry name" value="AT3G52170-like"/>
</dbReference>
<comment type="caution">
    <text evidence="3">The sequence shown here is derived from an EMBL/GenBank/DDBJ whole genome shotgun (WGS) entry which is preliminary data.</text>
</comment>
<dbReference type="Proteomes" id="UP000283530">
    <property type="component" value="Unassembled WGS sequence"/>
</dbReference>
<dbReference type="Pfam" id="PF25896">
    <property type="entry name" value="HTH_AT3G52170"/>
    <property type="match status" value="1"/>
</dbReference>
<sequence>MQAAARGVIFSSKSSSARFPHSSRGEVYGSNIWRRGRSFAASVPSDSSKPQKASRRVPIHERRAMVESFVHKYRISNAGKFPTTSAAQKQVGGSYYVIRQILQEIQYKFKLSNVNKKDEVQLKKTEEVVLPYFDPKEATQESTAHKEISNSAISDISASPSSRLKGMEESSMKIIEYPKMDETLISEHDEATSEYFEAKEESKISTQDEEVLIEEASDHDTMVMPVRKSIMKGEETTSIKCAMSNTSLRIEVEGEDCNTRITADESIQDKTLVSTRDQVIHSTTTKTHGHQRKLESREILQPPEEAKGSRKDRMAIKGSDGLKGETVLKNVQEDPESENFDRSSSEKLPAVEEPPTAKSTVWGNLKSLADGIINFWRKISRCRRSPHWRPDVGGEPQHTQWGRTARTCRRGDLGIELCAAG</sequence>
<feature type="compositionally biased region" description="Basic and acidic residues" evidence="1">
    <location>
        <begin position="292"/>
        <end position="323"/>
    </location>
</feature>
<dbReference type="InterPro" id="IPR058941">
    <property type="entry name" value="HTH_AT3G52170-like"/>
</dbReference>
<evidence type="ECO:0000256" key="1">
    <source>
        <dbReference type="SAM" id="MobiDB-lite"/>
    </source>
</evidence>
<dbReference type="PANTHER" id="PTHR34568:SF4">
    <property type="entry name" value="OS02G0638000 PROTEIN"/>
    <property type="match status" value="1"/>
</dbReference>
<feature type="domain" description="AT3G52170-like helix-turn-helix" evidence="2">
    <location>
        <begin position="60"/>
        <end position="107"/>
    </location>
</feature>
<name>A0A3S3NI00_9MAGN</name>
<evidence type="ECO:0000259" key="2">
    <source>
        <dbReference type="Pfam" id="PF25896"/>
    </source>
</evidence>
<dbReference type="EMBL" id="QPKB01000009">
    <property type="protein sequence ID" value="RWR92629.1"/>
    <property type="molecule type" value="Genomic_DNA"/>
</dbReference>
<dbReference type="AlphaFoldDB" id="A0A3S3NI00"/>
<proteinExistence type="predicted"/>
<feature type="region of interest" description="Disordered" evidence="1">
    <location>
        <begin position="282"/>
        <end position="356"/>
    </location>
</feature>